<accession>A0ABS1XU52</accession>
<proteinExistence type="predicted"/>
<evidence type="ECO:0000313" key="3">
    <source>
        <dbReference type="Proteomes" id="UP000601027"/>
    </source>
</evidence>
<organism evidence="2 3">
    <name type="scientific">Micromonospora parastrephiae</name>
    <dbReference type="NCBI Taxonomy" id="2806101"/>
    <lineage>
        <taxon>Bacteria</taxon>
        <taxon>Bacillati</taxon>
        <taxon>Actinomycetota</taxon>
        <taxon>Actinomycetes</taxon>
        <taxon>Micromonosporales</taxon>
        <taxon>Micromonosporaceae</taxon>
        <taxon>Micromonospora</taxon>
    </lineage>
</organism>
<evidence type="ECO:0000313" key="2">
    <source>
        <dbReference type="EMBL" id="MBM0232781.1"/>
    </source>
</evidence>
<dbReference type="RefSeq" id="WP_203175176.1">
    <property type="nucleotide sequence ID" value="NZ_JAEVHM010000052.1"/>
</dbReference>
<feature type="transmembrane region" description="Helical" evidence="1">
    <location>
        <begin position="32"/>
        <end position="50"/>
    </location>
</feature>
<dbReference type="EMBL" id="JAEVHM010000052">
    <property type="protein sequence ID" value="MBM0232781.1"/>
    <property type="molecule type" value="Genomic_DNA"/>
</dbReference>
<evidence type="ECO:0000256" key="1">
    <source>
        <dbReference type="SAM" id="Phobius"/>
    </source>
</evidence>
<comment type="caution">
    <text evidence="2">The sequence shown here is derived from an EMBL/GenBank/DDBJ whole genome shotgun (WGS) entry which is preliminary data.</text>
</comment>
<gene>
    <name evidence="2" type="ORF">JNW91_13485</name>
</gene>
<keyword evidence="1" id="KW-1133">Transmembrane helix</keyword>
<dbReference type="Proteomes" id="UP000601027">
    <property type="component" value="Unassembled WGS sequence"/>
</dbReference>
<keyword evidence="3" id="KW-1185">Reference proteome</keyword>
<reference evidence="2 3" key="1">
    <citation type="submission" date="2021-01" db="EMBL/GenBank/DDBJ databases">
        <title>Draft genome sequence of Micromonospora sp. strain STR1_7.</title>
        <authorList>
            <person name="Karlyshev A."/>
            <person name="Jawad R."/>
        </authorList>
    </citation>
    <scope>NUCLEOTIDE SEQUENCE [LARGE SCALE GENOMIC DNA]</scope>
    <source>
        <strain evidence="2 3">STR1-7</strain>
    </source>
</reference>
<name>A0ABS1XU52_9ACTN</name>
<protein>
    <submittedName>
        <fullName evidence="2">Uncharacterized protein</fullName>
    </submittedName>
</protein>
<keyword evidence="1" id="KW-0472">Membrane</keyword>
<keyword evidence="1" id="KW-0812">Transmembrane</keyword>
<sequence length="111" mass="11153">MLKRFWLVLAGLVLLALGVVFLVVGLDQADKIASIVGAACGVLGLVLGVLGSPSAGHTIRASRTGKIRNHAGFAVSGIHSTATPSADRVIAHRTGDVEGGDGDATTGVRLG</sequence>